<feature type="region of interest" description="Disordered" evidence="15">
    <location>
        <begin position="172"/>
        <end position="238"/>
    </location>
</feature>
<keyword evidence="5 14" id="KW-0479">Metal-binding</keyword>
<comment type="subcellular location">
    <subcellularLocation>
        <location evidence="1 12">Nucleus</location>
    </subcellularLocation>
</comment>
<keyword evidence="7 14" id="KW-0862">Zinc</keyword>
<evidence type="ECO:0000256" key="6">
    <source>
        <dbReference type="ARBA" id="ARBA00022801"/>
    </source>
</evidence>
<dbReference type="PANTHER" id="PTHR45364">
    <property type="entry name" value="HISTONE DEACETYLASE 9-RELATED"/>
    <property type="match status" value="1"/>
</dbReference>
<evidence type="ECO:0000256" key="9">
    <source>
        <dbReference type="ARBA" id="ARBA00023015"/>
    </source>
</evidence>
<evidence type="ECO:0000313" key="18">
    <source>
        <dbReference type="Proteomes" id="UP000694552"/>
    </source>
</evidence>
<keyword evidence="10 12" id="KW-0804">Transcription</keyword>
<feature type="domain" description="Histone deacetylase" evidence="16">
    <location>
        <begin position="535"/>
        <end position="748"/>
    </location>
</feature>
<evidence type="ECO:0000256" key="3">
    <source>
        <dbReference type="ARBA" id="ARBA00012111"/>
    </source>
</evidence>
<accession>A0A8C8ACU7</accession>
<evidence type="ECO:0000256" key="2">
    <source>
        <dbReference type="ARBA" id="ARBA00007738"/>
    </source>
</evidence>
<proteinExistence type="inferred from homology"/>
<dbReference type="PRINTS" id="PR01270">
    <property type="entry name" value="HDASUPER"/>
</dbReference>
<feature type="binding site" evidence="14">
    <location>
        <position position="529"/>
    </location>
    <ligand>
        <name>Zn(2+)</name>
        <dbReference type="ChEBI" id="CHEBI:29105"/>
    </ligand>
</feature>
<feature type="region of interest" description="Disordered" evidence="15">
    <location>
        <begin position="103"/>
        <end position="128"/>
    </location>
</feature>
<dbReference type="GO" id="GO:0000122">
    <property type="term" value="P:negative regulation of transcription by RNA polymerase II"/>
    <property type="evidence" value="ECO:0007669"/>
    <property type="project" value="InterPro"/>
</dbReference>
<comment type="function">
    <text evidence="12">Responsible for the deacetylation of lysine residues on the N-terminal part of the core histones (H2A, H2B, H3 and H4). Histone deacetylation gives a tag for epigenetic repression and plays an important role in transcriptional regulation, cell cycle progression and developmental events.</text>
</comment>
<evidence type="ECO:0000256" key="7">
    <source>
        <dbReference type="ARBA" id="ARBA00022833"/>
    </source>
</evidence>
<reference evidence="17" key="1">
    <citation type="submission" date="2025-08" db="UniProtKB">
        <authorList>
            <consortium name="Ensembl"/>
        </authorList>
    </citation>
    <scope>IDENTIFICATION</scope>
</reference>
<dbReference type="GO" id="GO:0005634">
    <property type="term" value="C:nucleus"/>
    <property type="evidence" value="ECO:0007669"/>
    <property type="project" value="UniProtKB-SubCell"/>
</dbReference>
<evidence type="ECO:0000313" key="17">
    <source>
        <dbReference type="Ensembl" id="ENSOSUP00000004448.1"/>
    </source>
</evidence>
<keyword evidence="4 12" id="KW-0678">Repressor</keyword>
<dbReference type="GO" id="GO:0141221">
    <property type="term" value="F:histone deacetylase activity, hydrolytic mechanism"/>
    <property type="evidence" value="ECO:0007669"/>
    <property type="project" value="UniProtKB-EC"/>
</dbReference>
<evidence type="ECO:0000256" key="13">
    <source>
        <dbReference type="PIRSR" id="PIRSR037911-1"/>
    </source>
</evidence>
<sequence>MDLRIGQRVVKPSSDTTLLALKHTQQLQHQLFLASLHHQQVEQLAHQHVRVTMESPHREVEPGQQEQELRQILNKDKSKRSAVASTVVKQKLAEVILKKQQAALERTSNPNPSAMPYRTLEPLDPEGPSPPVLSTFLFAPISSRAGTNQTPCLLAASEPNLKVRCKPRKCLDRRKNPLTRKESAPPSLKRRPPEAIDSSPSSSSTPVSGCSSPNDSLPAEHGALPAASSMAHEGEADRRPLSSLAHRVPVLNGPVLAGTHSPMFIPAGLEQHEAGSPLSPRLQPVIILEPSVTHTPLVAVPGLGTVPFSFAPSLISAERLSLPGHHKPLGRTRSEPLPQNPKAIQQQLVYQQHHTQFLERLKQQTHLGKRMAKSSEKPRLRQIPSSEDMEAEGTLPEAGTESSDPARARVEPPRPGSSVKEPERTQKMMQPQEELVLQQAYLWDSYQRAQQQLLKRQPLADSPMVPTIHAGHRPLSRAQSSPATATVSLPAQDTASKTLSLPVQEQPAKPHFTTGLVYDSVMLKHQCSCGDNSNHPEHAGRIQSIWSRLQERGLRSQCECLRGRKATLEELQCVHSERHVFLYGTNPLNRLKLDNGKLAGILSQRMFVMLPCGGVGVDSDTIWNELHSSNAARWAAGSVTELAFKVATRELKNGFAVVRPPGHHADPSTAMGFCFFNSVAIAARQLQQKGKLSKILIVDWDVHHGNGTQQIFYRDPDVLYISLHRHDDGNFFPGSGAADEPGEQGAGVILCWCLADSFPIASPQPAASSMGTVSDGCKALGNVRKMHCGCFGQLCKPSQLPRVSRTLSPASLELPNTAPASLRATESQNWGSPECEFTARGPQRPGAPPSWHLLIFASPAGKYWVAVQRFASKLGCSFLEAQHHEAEEVETVTALASLSVAVMVEKRPQDEPMEEEEPMNQ</sequence>
<dbReference type="AlphaFoldDB" id="A0A8C8ACU7"/>
<evidence type="ECO:0000256" key="1">
    <source>
        <dbReference type="ARBA" id="ARBA00004123"/>
    </source>
</evidence>
<evidence type="ECO:0000256" key="14">
    <source>
        <dbReference type="PIRSR" id="PIRSR037911-2"/>
    </source>
</evidence>
<organism evidence="17 18">
    <name type="scientific">Otus sunia</name>
    <name type="common">Oriental scops-owl</name>
    <dbReference type="NCBI Taxonomy" id="257818"/>
    <lineage>
        <taxon>Eukaryota</taxon>
        <taxon>Metazoa</taxon>
        <taxon>Chordata</taxon>
        <taxon>Craniata</taxon>
        <taxon>Vertebrata</taxon>
        <taxon>Euteleostomi</taxon>
        <taxon>Archelosauria</taxon>
        <taxon>Archosauria</taxon>
        <taxon>Dinosauria</taxon>
        <taxon>Saurischia</taxon>
        <taxon>Theropoda</taxon>
        <taxon>Coelurosauria</taxon>
        <taxon>Aves</taxon>
        <taxon>Neognathae</taxon>
        <taxon>Neoaves</taxon>
        <taxon>Telluraves</taxon>
        <taxon>Strigiformes</taxon>
        <taxon>Strigidae</taxon>
        <taxon>Otus</taxon>
    </lineage>
</organism>
<feature type="binding site" evidence="14">
    <location>
        <position position="527"/>
    </location>
    <ligand>
        <name>Zn(2+)</name>
        <dbReference type="ChEBI" id="CHEBI:29105"/>
    </ligand>
</feature>
<protein>
    <recommendedName>
        <fullName evidence="3 12">Histone deacetylase</fullName>
        <ecNumber evidence="3 12">3.5.1.98</ecNumber>
    </recommendedName>
</protein>
<evidence type="ECO:0000256" key="10">
    <source>
        <dbReference type="ARBA" id="ARBA00023163"/>
    </source>
</evidence>
<dbReference type="Gene3D" id="3.40.800.20">
    <property type="entry name" value="Histone deacetylase domain"/>
    <property type="match status" value="1"/>
</dbReference>
<dbReference type="GO" id="GO:0046872">
    <property type="term" value="F:metal ion binding"/>
    <property type="evidence" value="ECO:0007669"/>
    <property type="project" value="UniProtKB-KW"/>
</dbReference>
<feature type="compositionally biased region" description="Low complexity" evidence="15">
    <location>
        <begin position="195"/>
        <end position="213"/>
    </location>
</feature>
<keyword evidence="8 12" id="KW-0156">Chromatin regulator</keyword>
<comment type="similarity">
    <text evidence="2 12">Belongs to the histone deacetylase family. HD type 2 subfamily.</text>
</comment>
<dbReference type="InterPro" id="IPR023801">
    <property type="entry name" value="His_deacetylse_dom"/>
</dbReference>
<dbReference type="PANTHER" id="PTHR45364:SF13">
    <property type="entry name" value="HISTONE DEACETYLASE"/>
    <property type="match status" value="1"/>
</dbReference>
<evidence type="ECO:0000256" key="4">
    <source>
        <dbReference type="ARBA" id="ARBA00022491"/>
    </source>
</evidence>
<keyword evidence="18" id="KW-1185">Reference proteome</keyword>
<feature type="region of interest" description="Disordered" evidence="15">
    <location>
        <begin position="364"/>
        <end position="429"/>
    </location>
</feature>
<evidence type="ECO:0000256" key="5">
    <source>
        <dbReference type="ARBA" id="ARBA00022723"/>
    </source>
</evidence>
<feature type="active site" evidence="13">
    <location>
        <position position="664"/>
    </location>
</feature>
<keyword evidence="11" id="KW-0539">Nucleus</keyword>
<dbReference type="EC" id="3.5.1.98" evidence="3 12"/>
<reference evidence="17" key="2">
    <citation type="submission" date="2025-09" db="UniProtKB">
        <authorList>
            <consortium name="Ensembl"/>
        </authorList>
    </citation>
    <scope>IDENTIFICATION</scope>
</reference>
<evidence type="ECO:0000256" key="11">
    <source>
        <dbReference type="ARBA" id="ARBA00023242"/>
    </source>
</evidence>
<dbReference type="Pfam" id="PF00850">
    <property type="entry name" value="Hist_deacetyl"/>
    <property type="match status" value="1"/>
</dbReference>
<keyword evidence="6 12" id="KW-0378">Hydrolase</keyword>
<evidence type="ECO:0000259" key="16">
    <source>
        <dbReference type="Pfam" id="PF00850"/>
    </source>
</evidence>
<feature type="binding site" evidence="14">
    <location>
        <position position="612"/>
    </location>
    <ligand>
        <name>Zn(2+)</name>
        <dbReference type="ChEBI" id="CHEBI:29105"/>
    </ligand>
</feature>
<dbReference type="InterPro" id="IPR023696">
    <property type="entry name" value="Ureohydrolase_dom_sf"/>
</dbReference>
<dbReference type="SUPFAM" id="SSF52768">
    <property type="entry name" value="Arginase/deacetylase"/>
    <property type="match status" value="1"/>
</dbReference>
<dbReference type="Proteomes" id="UP000694552">
    <property type="component" value="Unplaced"/>
</dbReference>
<name>A0A8C8ACU7_9STRI</name>
<evidence type="ECO:0000256" key="15">
    <source>
        <dbReference type="SAM" id="MobiDB-lite"/>
    </source>
</evidence>
<evidence type="ECO:0000256" key="8">
    <source>
        <dbReference type="ARBA" id="ARBA00022853"/>
    </source>
</evidence>
<dbReference type="InterPro" id="IPR046949">
    <property type="entry name" value="HDAC4/5/7/9"/>
</dbReference>
<dbReference type="InterPro" id="IPR037138">
    <property type="entry name" value="His_deacetylse_dom_sf"/>
</dbReference>
<evidence type="ECO:0000256" key="12">
    <source>
        <dbReference type="PIRNR" id="PIRNR037911"/>
    </source>
</evidence>
<dbReference type="InterPro" id="IPR000286">
    <property type="entry name" value="HDACs"/>
</dbReference>
<comment type="catalytic activity">
    <reaction evidence="12">
        <text>N(6)-acetyl-L-lysyl-[histone] + H2O = L-lysyl-[histone] + acetate</text>
        <dbReference type="Rhea" id="RHEA:58196"/>
        <dbReference type="Rhea" id="RHEA-COMP:9845"/>
        <dbReference type="Rhea" id="RHEA-COMP:11338"/>
        <dbReference type="ChEBI" id="CHEBI:15377"/>
        <dbReference type="ChEBI" id="CHEBI:29969"/>
        <dbReference type="ChEBI" id="CHEBI:30089"/>
        <dbReference type="ChEBI" id="CHEBI:61930"/>
        <dbReference type="EC" id="3.5.1.98"/>
    </reaction>
</comment>
<dbReference type="Ensembl" id="ENSOSUT00000004594.1">
    <property type="protein sequence ID" value="ENSOSUP00000004448.1"/>
    <property type="gene ID" value="ENSOSUG00000003276.1"/>
</dbReference>
<feature type="binding site" evidence="14">
    <location>
        <position position="535"/>
    </location>
    <ligand>
        <name>Zn(2+)</name>
        <dbReference type="ChEBI" id="CHEBI:29105"/>
    </ligand>
</feature>
<feature type="compositionally biased region" description="Basic and acidic residues" evidence="15">
    <location>
        <begin position="172"/>
        <end position="183"/>
    </location>
</feature>
<keyword evidence="9 12" id="KW-0805">Transcription regulation</keyword>
<dbReference type="PIRSF" id="PIRSF037911">
    <property type="entry name" value="HDAC_II_euk"/>
    <property type="match status" value="1"/>
</dbReference>